<accession>A0A3B3QWU5</accession>
<dbReference type="GeneTree" id="ENSGT00800000125313"/>
<protein>
    <submittedName>
        <fullName evidence="2">Sb:cb1058</fullName>
    </submittedName>
</protein>
<evidence type="ECO:0000313" key="2">
    <source>
        <dbReference type="Ensembl" id="ENSPKIP00000010120.1"/>
    </source>
</evidence>
<feature type="region of interest" description="Disordered" evidence="1">
    <location>
        <begin position="32"/>
        <end position="108"/>
    </location>
</feature>
<evidence type="ECO:0000256" key="1">
    <source>
        <dbReference type="SAM" id="MobiDB-lite"/>
    </source>
</evidence>
<organism evidence="2 3">
    <name type="scientific">Paramormyrops kingsleyae</name>
    <dbReference type="NCBI Taxonomy" id="1676925"/>
    <lineage>
        <taxon>Eukaryota</taxon>
        <taxon>Metazoa</taxon>
        <taxon>Chordata</taxon>
        <taxon>Craniata</taxon>
        <taxon>Vertebrata</taxon>
        <taxon>Euteleostomi</taxon>
        <taxon>Actinopterygii</taxon>
        <taxon>Neopterygii</taxon>
        <taxon>Teleostei</taxon>
        <taxon>Osteoglossocephala</taxon>
        <taxon>Osteoglossomorpha</taxon>
        <taxon>Osteoglossiformes</taxon>
        <taxon>Mormyridae</taxon>
        <taxon>Paramormyrops</taxon>
    </lineage>
</organism>
<reference evidence="2" key="1">
    <citation type="submission" date="2025-08" db="UniProtKB">
        <authorList>
            <consortium name="Ensembl"/>
        </authorList>
    </citation>
    <scope>IDENTIFICATION</scope>
</reference>
<evidence type="ECO:0000313" key="3">
    <source>
        <dbReference type="Proteomes" id="UP000261540"/>
    </source>
</evidence>
<feature type="compositionally biased region" description="Basic residues" evidence="1">
    <location>
        <begin position="86"/>
        <end position="103"/>
    </location>
</feature>
<proteinExistence type="predicted"/>
<keyword evidence="3" id="KW-1185">Reference proteome</keyword>
<name>A0A3B3QWU5_9TELE</name>
<dbReference type="AlphaFoldDB" id="A0A3B3QWU5"/>
<dbReference type="Proteomes" id="UP000261540">
    <property type="component" value="Unplaced"/>
</dbReference>
<dbReference type="Ensembl" id="ENSPKIT00000034243.1">
    <property type="protein sequence ID" value="ENSPKIP00000010120.1"/>
    <property type="gene ID" value="ENSPKIG00000024960.1"/>
</dbReference>
<reference evidence="2" key="2">
    <citation type="submission" date="2025-09" db="UniProtKB">
        <authorList>
            <consortium name="Ensembl"/>
        </authorList>
    </citation>
    <scope>IDENTIFICATION</scope>
</reference>
<sequence length="228" mass="25856">MTIGKTRKKSLKFLDRADGSYWLLDEMEVPREGELIQQEQDQGRMGSGDEREGHSTPSRAQSDNREPDIFDFDTGMMEDDGTAALLRRKPSRLSSRWRRRSGSKKWPNCRAEVHSANKENMPPPGHMTEVPAHTETTEPAKPVLLHLSMKGDEDDKVLISEKESKNGQHAEEEIKAVKKKSLRNYTRLQAIDRAFRRGWETFVANLNSVTLSPISSSSPSSRSPTEIH</sequence>